<dbReference type="Gene3D" id="3.90.79.10">
    <property type="entry name" value="Nucleoside Triphosphate Pyrophosphohydrolase"/>
    <property type="match status" value="1"/>
</dbReference>
<evidence type="ECO:0000313" key="2">
    <source>
        <dbReference type="EMBL" id="KAH7112030.1"/>
    </source>
</evidence>
<gene>
    <name evidence="2" type="ORF">EDB81DRAFT_828674</name>
</gene>
<keyword evidence="3" id="KW-1185">Reference proteome</keyword>
<sequence>MAETSPVVEFPQPFDFTFPTSAAEWNVPSQQWIKTNEENLDEPLDGLSSSALVFNNQDRILLLQRAAHDSMPHTWEVPGGAVDKGDPTILHACSRELWEEAGLKVRRIKHVILDGAKGKPGATFMNSTGKRRYCKFSFQVEVDDTGIVKLDPNEHQAFVWATEEEVKNQAIGDRKIPLANPMMENLLRVAFEMRRASEEAKE</sequence>
<dbReference type="InterPro" id="IPR000086">
    <property type="entry name" value="NUDIX_hydrolase_dom"/>
</dbReference>
<accession>A0A9P9D3G8</accession>
<dbReference type="GO" id="GO:0016787">
    <property type="term" value="F:hydrolase activity"/>
    <property type="evidence" value="ECO:0007669"/>
    <property type="project" value="UniProtKB-KW"/>
</dbReference>
<dbReference type="Pfam" id="PF00293">
    <property type="entry name" value="NUDIX"/>
    <property type="match status" value="1"/>
</dbReference>
<dbReference type="AlphaFoldDB" id="A0A9P9D3G8"/>
<dbReference type="SUPFAM" id="SSF55811">
    <property type="entry name" value="Nudix"/>
    <property type="match status" value="1"/>
</dbReference>
<comment type="caution">
    <text evidence="2">The sequence shown here is derived from an EMBL/GenBank/DDBJ whole genome shotgun (WGS) entry which is preliminary data.</text>
</comment>
<dbReference type="OrthoDB" id="276276at2759"/>
<dbReference type="Proteomes" id="UP000738349">
    <property type="component" value="Unassembled WGS sequence"/>
</dbReference>
<feature type="domain" description="Nudix hydrolase" evidence="1">
    <location>
        <begin position="44"/>
        <end position="184"/>
    </location>
</feature>
<organism evidence="2 3">
    <name type="scientific">Dactylonectria macrodidyma</name>
    <dbReference type="NCBI Taxonomy" id="307937"/>
    <lineage>
        <taxon>Eukaryota</taxon>
        <taxon>Fungi</taxon>
        <taxon>Dikarya</taxon>
        <taxon>Ascomycota</taxon>
        <taxon>Pezizomycotina</taxon>
        <taxon>Sordariomycetes</taxon>
        <taxon>Hypocreomycetidae</taxon>
        <taxon>Hypocreales</taxon>
        <taxon>Nectriaceae</taxon>
        <taxon>Dactylonectria</taxon>
    </lineage>
</organism>
<dbReference type="EMBL" id="JAGMUV010000039">
    <property type="protein sequence ID" value="KAH7112030.1"/>
    <property type="molecule type" value="Genomic_DNA"/>
</dbReference>
<dbReference type="PROSITE" id="PS51462">
    <property type="entry name" value="NUDIX"/>
    <property type="match status" value="1"/>
</dbReference>
<dbReference type="PANTHER" id="PTHR43736:SF1">
    <property type="entry name" value="DIHYDRONEOPTERIN TRIPHOSPHATE DIPHOSPHATASE"/>
    <property type="match status" value="1"/>
</dbReference>
<evidence type="ECO:0000259" key="1">
    <source>
        <dbReference type="PROSITE" id="PS51462"/>
    </source>
</evidence>
<dbReference type="CDD" id="cd02883">
    <property type="entry name" value="NUDIX_Hydrolase"/>
    <property type="match status" value="1"/>
</dbReference>
<reference evidence="2" key="1">
    <citation type="journal article" date="2021" name="Nat. Commun.">
        <title>Genetic determinants of endophytism in the Arabidopsis root mycobiome.</title>
        <authorList>
            <person name="Mesny F."/>
            <person name="Miyauchi S."/>
            <person name="Thiergart T."/>
            <person name="Pickel B."/>
            <person name="Atanasova L."/>
            <person name="Karlsson M."/>
            <person name="Huettel B."/>
            <person name="Barry K.W."/>
            <person name="Haridas S."/>
            <person name="Chen C."/>
            <person name="Bauer D."/>
            <person name="Andreopoulos W."/>
            <person name="Pangilinan J."/>
            <person name="LaButti K."/>
            <person name="Riley R."/>
            <person name="Lipzen A."/>
            <person name="Clum A."/>
            <person name="Drula E."/>
            <person name="Henrissat B."/>
            <person name="Kohler A."/>
            <person name="Grigoriev I.V."/>
            <person name="Martin F.M."/>
            <person name="Hacquard S."/>
        </authorList>
    </citation>
    <scope>NUCLEOTIDE SEQUENCE</scope>
    <source>
        <strain evidence="2">MPI-CAGE-AT-0147</strain>
    </source>
</reference>
<keyword evidence="2" id="KW-0378">Hydrolase</keyword>
<dbReference type="InterPro" id="IPR015797">
    <property type="entry name" value="NUDIX_hydrolase-like_dom_sf"/>
</dbReference>
<proteinExistence type="predicted"/>
<evidence type="ECO:0000313" key="3">
    <source>
        <dbReference type="Proteomes" id="UP000738349"/>
    </source>
</evidence>
<name>A0A9P9D3G8_9HYPO</name>
<protein>
    <submittedName>
        <fullName evidence="2">NUDIX hydrolase domain-like protein</fullName>
    </submittedName>
</protein>
<dbReference type="PANTHER" id="PTHR43736">
    <property type="entry name" value="ADP-RIBOSE PYROPHOSPHATASE"/>
    <property type="match status" value="1"/>
</dbReference>